<gene>
    <name evidence="1" type="ORF">JYB88_12280</name>
</gene>
<dbReference type="KEGG" id="scyp:JYB88_12280"/>
<evidence type="ECO:0000313" key="1">
    <source>
        <dbReference type="EMBL" id="QSX29026.1"/>
    </source>
</evidence>
<protein>
    <submittedName>
        <fullName evidence="1">CopG family transcriptional regulator</fullName>
    </submittedName>
</protein>
<reference evidence="1 2" key="1">
    <citation type="submission" date="2021-03" db="EMBL/GenBank/DDBJ databases">
        <title>Novel species identification of genus Shewanella.</title>
        <authorList>
            <person name="Liu G."/>
            <person name="Zhang Q."/>
        </authorList>
    </citation>
    <scope>NUCLEOTIDE SEQUENCE [LARGE SCALE GENOMIC DNA]</scope>
    <source>
        <strain evidence="1 2">FJAT-53726</strain>
    </source>
</reference>
<dbReference type="EMBL" id="CP071504">
    <property type="protein sequence ID" value="QSX29026.1"/>
    <property type="molecule type" value="Genomic_DNA"/>
</dbReference>
<name>A0A975AJS8_9GAMM</name>
<organism evidence="1 2">
    <name type="scientific">Shewanella cyperi</name>
    <dbReference type="NCBI Taxonomy" id="2814292"/>
    <lineage>
        <taxon>Bacteria</taxon>
        <taxon>Pseudomonadati</taxon>
        <taxon>Pseudomonadota</taxon>
        <taxon>Gammaproteobacteria</taxon>
        <taxon>Alteromonadales</taxon>
        <taxon>Shewanellaceae</taxon>
        <taxon>Shewanella</taxon>
    </lineage>
</organism>
<keyword evidence="2" id="KW-1185">Reference proteome</keyword>
<dbReference type="Proteomes" id="UP000663281">
    <property type="component" value="Chromosome"/>
</dbReference>
<dbReference type="RefSeq" id="WP_207320328.1">
    <property type="nucleotide sequence ID" value="NZ_CP071501.1"/>
</dbReference>
<sequence>MGLADLKKNSTPSELTRAAELQAQLSLDDFIDGANLYAMGLTGRKATIIDFSSRRQPQVVANTELNIGKTRHEPFRKATFTLSENAIGHLAEMARNCDWAKSKLVRLLIEHHYRLTPKERHLIEAGLDID</sequence>
<proteinExistence type="predicted"/>
<accession>A0A975AJS8</accession>
<dbReference type="AlphaFoldDB" id="A0A975AJS8"/>
<evidence type="ECO:0000313" key="2">
    <source>
        <dbReference type="Proteomes" id="UP000663281"/>
    </source>
</evidence>